<dbReference type="InterPro" id="IPR045584">
    <property type="entry name" value="Pilin-like"/>
</dbReference>
<sequence length="542" mass="59324">MRKANLNNHGFTLIELMITMTIFTIMLSYASLSFIQKRHTVGADKTAQEINMIQAAAKKYYMDYYQTNSTGDYPSSLSDLQNNNYLGTNFPSNNPFGYSYSCSKIDTGTNKLFQIETRVPTPDVARQIASKVPGAQYVTLSGNPYVRVTINPPGTEASLDNLLHRDAASTNEQRTMYGNLLLANGVTLEDLDASKNPTGYQIDPDGVNILNDFQSGGTGGNGVLYVSSVNKKVGINTGGLTNAQEALHVVGNVKVNRDGDSTLNDEYFQVTVTNTDTKLFTDRNKLYIGGTANNILTVDTTNNRVGINNTNPNYTVDVTGNIKWGTDPNSKGLLSTDQGASLELGGTGTPYIDFANDGTTDYDVRIQLTGDDELSINGGQLNLAYNRTRISRFDGSNTHWFRYSQTNDSDLMFGIHRNAANDYDLYLKGGHSYRTNSVNITFGRAANGSVLNLKKGLIMQQSVVRDSQTVAKPNCPNGTNPYIFVTPASINTNGYPITGISAYAVSVSSSYWRVYVRAWYWNGNSTNNLSTNNTAIVETRCL</sequence>
<evidence type="ECO:0000313" key="2">
    <source>
        <dbReference type="EMBL" id="BAI81874.1"/>
    </source>
</evidence>
<keyword evidence="1" id="KW-1133">Transmembrane helix</keyword>
<proteinExistence type="predicted"/>
<keyword evidence="2" id="KW-0614">Plasmid</keyword>
<dbReference type="HOGENOM" id="CLU_502252_0_0_0"/>
<keyword evidence="3" id="KW-1185">Reference proteome</keyword>
<organism evidence="2 3">
    <name type="scientific">Deferribacter desulfuricans (strain DSM 14783 / JCM 11476 / NBRC 101012 / SSM1)</name>
    <dbReference type="NCBI Taxonomy" id="639282"/>
    <lineage>
        <taxon>Bacteria</taxon>
        <taxon>Pseudomonadati</taxon>
        <taxon>Deferribacterota</taxon>
        <taxon>Deferribacteres</taxon>
        <taxon>Deferribacterales</taxon>
        <taxon>Deferribacteraceae</taxon>
        <taxon>Deferribacter</taxon>
    </lineage>
</organism>
<dbReference type="Pfam" id="PF07963">
    <property type="entry name" value="N_methyl"/>
    <property type="match status" value="1"/>
</dbReference>
<geneLocation type="plasmid" evidence="2 3">
    <name>megaplasmid pDF308</name>
</geneLocation>
<dbReference type="EMBL" id="AP011530">
    <property type="protein sequence ID" value="BAI81874.1"/>
    <property type="molecule type" value="Genomic_DNA"/>
</dbReference>
<keyword evidence="1" id="KW-0812">Transmembrane</keyword>
<dbReference type="InterPro" id="IPR012902">
    <property type="entry name" value="N_methyl_site"/>
</dbReference>
<feature type="transmembrane region" description="Helical" evidence="1">
    <location>
        <begin position="12"/>
        <end position="32"/>
    </location>
</feature>
<dbReference type="RefSeq" id="WP_013009086.1">
    <property type="nucleotide sequence ID" value="NC_013940.1"/>
</dbReference>
<dbReference type="SUPFAM" id="SSF54523">
    <property type="entry name" value="Pili subunits"/>
    <property type="match status" value="1"/>
</dbReference>
<evidence type="ECO:0008006" key="4">
    <source>
        <dbReference type="Google" id="ProtNLM"/>
    </source>
</evidence>
<evidence type="ECO:0000313" key="3">
    <source>
        <dbReference type="Proteomes" id="UP000001520"/>
    </source>
</evidence>
<keyword evidence="1" id="KW-0472">Membrane</keyword>
<dbReference type="Proteomes" id="UP000001520">
    <property type="component" value="Plasmid megaplasmid pDF308"/>
</dbReference>
<protein>
    <recommendedName>
        <fullName evidence="4">Prepilin-type N-terminal cleavage/methylation domain-containing protein</fullName>
    </recommendedName>
</protein>
<dbReference type="KEGG" id="ddf:DEFDS_P254"/>
<dbReference type="OrthoDB" id="658938at2"/>
<accession>D3PF82</accession>
<dbReference type="eggNOG" id="COG4968">
    <property type="taxonomic scope" value="Bacteria"/>
</dbReference>
<reference evidence="2 3" key="1">
    <citation type="journal article" date="2010" name="DNA Res.">
        <title>Bacterial lifestyle in a deep-sea hydrothermal vent chimney revealed by the genome sequence of the thermophilic bacterium Deferribacter desulfuricans SSM1.</title>
        <authorList>
            <person name="Takaki Y."/>
            <person name="Shimamura S."/>
            <person name="Nakagawa S."/>
            <person name="Fukuhara Y."/>
            <person name="Horikawa H."/>
            <person name="Ankai A."/>
            <person name="Harada T."/>
            <person name="Hosoyama A."/>
            <person name="Oguchi A."/>
            <person name="Fukui S."/>
            <person name="Fujita N."/>
            <person name="Takami H."/>
            <person name="Takai K."/>
        </authorList>
    </citation>
    <scope>NUCLEOTIDE SEQUENCE [LARGE SCALE GENOMIC DNA]</scope>
    <source>
        <strain evidence="3">DSM 14783 / JCM 11476 / NBRC 101012 / SSM1</strain>
        <plasmid evidence="3">Plasmid megaplasmid pDF308</plasmid>
    </source>
</reference>
<dbReference type="AlphaFoldDB" id="D3PF82"/>
<dbReference type="NCBIfam" id="TIGR02532">
    <property type="entry name" value="IV_pilin_GFxxxE"/>
    <property type="match status" value="1"/>
</dbReference>
<dbReference type="Gene3D" id="3.30.700.10">
    <property type="entry name" value="Glycoprotein, Type 4 Pilin"/>
    <property type="match status" value="1"/>
</dbReference>
<name>D3PF82_DEFDS</name>
<evidence type="ECO:0000256" key="1">
    <source>
        <dbReference type="SAM" id="Phobius"/>
    </source>
</evidence>
<gene>
    <name evidence="2" type="ordered locus">DEFDS_P254</name>
</gene>